<dbReference type="SUPFAM" id="SSF51430">
    <property type="entry name" value="NAD(P)-linked oxidoreductase"/>
    <property type="match status" value="1"/>
</dbReference>
<dbReference type="Proteomes" id="UP000295504">
    <property type="component" value="Unassembled WGS sequence"/>
</dbReference>
<evidence type="ECO:0000259" key="4">
    <source>
        <dbReference type="PROSITE" id="PS51379"/>
    </source>
</evidence>
<dbReference type="InterPro" id="IPR053135">
    <property type="entry name" value="AKR2_Oxidoreductase"/>
</dbReference>
<evidence type="ECO:0000256" key="1">
    <source>
        <dbReference type="ARBA" id="ARBA00022723"/>
    </source>
</evidence>
<evidence type="ECO:0000256" key="3">
    <source>
        <dbReference type="ARBA" id="ARBA00023014"/>
    </source>
</evidence>
<keyword evidence="2" id="KW-0408">Iron</keyword>
<dbReference type="OrthoDB" id="9804790at2"/>
<dbReference type="PANTHER" id="PTHR43312">
    <property type="entry name" value="D-THREO-ALDOSE 1-DEHYDROGENASE"/>
    <property type="match status" value="1"/>
</dbReference>
<sequence length="316" mass="35704">MERYALGNSGINVSKLCFGSLTMGPLQVNMSPEEGGKLLIHGYEKGINFVDTAELYGTYEHIKYALKEIKREEYVIATKSYSYDYNTAEKSLSKALKEMNTDYIDIFLLHEQESEHTLRGHVEAFEYFLKMKEKGYIRALGISSHTIAAVKASLKIKEIEILHPIVNMSGLGIQDGTIESMISVLNEGYNMGKGIYGMKPLGGGHLIKKFKESFGFILAQKYLHSIAIGMQSMEEIDVNVNIVNNRSVDSDIMIRLMQKTRKLIIHDWCEQCGNCIKACRHGALIIEEDELKVDHNKCVLCGYCSKYCPQFCLKVI</sequence>
<evidence type="ECO:0000313" key="5">
    <source>
        <dbReference type="EMBL" id="TCQ00519.1"/>
    </source>
</evidence>
<dbReference type="Gene3D" id="3.30.70.20">
    <property type="match status" value="1"/>
</dbReference>
<dbReference type="PRINTS" id="PR00069">
    <property type="entry name" value="ALDKETRDTASE"/>
</dbReference>
<dbReference type="InterPro" id="IPR020471">
    <property type="entry name" value="AKR"/>
</dbReference>
<dbReference type="CDD" id="cd19100">
    <property type="entry name" value="AKR_unchar"/>
    <property type="match status" value="1"/>
</dbReference>
<dbReference type="RefSeq" id="WP_132849026.1">
    <property type="nucleotide sequence ID" value="NZ_CP058648.1"/>
</dbReference>
<dbReference type="InterPro" id="IPR023210">
    <property type="entry name" value="NADP_OxRdtase_dom"/>
</dbReference>
<feature type="domain" description="4Fe-4S ferredoxin-type" evidence="4">
    <location>
        <begin position="289"/>
        <end position="316"/>
    </location>
</feature>
<dbReference type="SUPFAM" id="SSF54862">
    <property type="entry name" value="4Fe-4S ferredoxins"/>
    <property type="match status" value="1"/>
</dbReference>
<dbReference type="PROSITE" id="PS00198">
    <property type="entry name" value="4FE4S_FER_1"/>
    <property type="match status" value="1"/>
</dbReference>
<dbReference type="GO" id="GO:0051536">
    <property type="term" value="F:iron-sulfur cluster binding"/>
    <property type="evidence" value="ECO:0007669"/>
    <property type="project" value="UniProtKB-KW"/>
</dbReference>
<dbReference type="InterPro" id="IPR017896">
    <property type="entry name" value="4Fe4S_Fe-S-bd"/>
</dbReference>
<protein>
    <submittedName>
        <fullName evidence="5">Aryl-alcohol dehydrogenase-like predicted oxidoreductase</fullName>
    </submittedName>
</protein>
<dbReference type="EMBL" id="SLYC01000030">
    <property type="protein sequence ID" value="TCQ00519.1"/>
    <property type="molecule type" value="Genomic_DNA"/>
</dbReference>
<keyword evidence="6" id="KW-1185">Reference proteome</keyword>
<dbReference type="InterPro" id="IPR036812">
    <property type="entry name" value="NAD(P)_OxRdtase_dom_sf"/>
</dbReference>
<comment type="caution">
    <text evidence="5">The sequence shown here is derived from an EMBL/GenBank/DDBJ whole genome shotgun (WGS) entry which is preliminary data.</text>
</comment>
<dbReference type="Pfam" id="PF00248">
    <property type="entry name" value="Aldo_ket_red"/>
    <property type="match status" value="1"/>
</dbReference>
<name>A0A4R2TSI7_9FIRM</name>
<dbReference type="PANTHER" id="PTHR43312:SF1">
    <property type="entry name" value="NADP-DEPENDENT OXIDOREDUCTASE DOMAIN-CONTAINING PROTEIN"/>
    <property type="match status" value="1"/>
</dbReference>
<evidence type="ECO:0000313" key="6">
    <source>
        <dbReference type="Proteomes" id="UP000295504"/>
    </source>
</evidence>
<evidence type="ECO:0000256" key="2">
    <source>
        <dbReference type="ARBA" id="ARBA00023004"/>
    </source>
</evidence>
<organism evidence="5 6">
    <name type="scientific">Serpentinicella alkaliphila</name>
    <dbReference type="NCBI Taxonomy" id="1734049"/>
    <lineage>
        <taxon>Bacteria</taxon>
        <taxon>Bacillati</taxon>
        <taxon>Bacillota</taxon>
        <taxon>Clostridia</taxon>
        <taxon>Peptostreptococcales</taxon>
        <taxon>Natronincolaceae</taxon>
        <taxon>Serpentinicella</taxon>
    </lineage>
</organism>
<dbReference type="Pfam" id="PF00037">
    <property type="entry name" value="Fer4"/>
    <property type="match status" value="2"/>
</dbReference>
<proteinExistence type="predicted"/>
<dbReference type="Gene3D" id="3.20.20.100">
    <property type="entry name" value="NADP-dependent oxidoreductase domain"/>
    <property type="match status" value="1"/>
</dbReference>
<keyword evidence="3" id="KW-0411">Iron-sulfur</keyword>
<dbReference type="InterPro" id="IPR017900">
    <property type="entry name" value="4Fe4S_Fe_S_CS"/>
</dbReference>
<feature type="domain" description="4Fe-4S ferredoxin-type" evidence="4">
    <location>
        <begin position="260"/>
        <end position="288"/>
    </location>
</feature>
<keyword evidence="1" id="KW-0479">Metal-binding</keyword>
<accession>A0A4R2TSI7</accession>
<dbReference type="PROSITE" id="PS51379">
    <property type="entry name" value="4FE4S_FER_2"/>
    <property type="match status" value="2"/>
</dbReference>
<gene>
    <name evidence="5" type="ORF">EDD79_10307</name>
</gene>
<dbReference type="AlphaFoldDB" id="A0A4R2TSI7"/>
<dbReference type="GO" id="GO:0046872">
    <property type="term" value="F:metal ion binding"/>
    <property type="evidence" value="ECO:0007669"/>
    <property type="project" value="UniProtKB-KW"/>
</dbReference>
<reference evidence="5 6" key="1">
    <citation type="submission" date="2019-03" db="EMBL/GenBank/DDBJ databases">
        <title>Genomic Encyclopedia of Type Strains, Phase IV (KMG-IV): sequencing the most valuable type-strain genomes for metagenomic binning, comparative biology and taxonomic classification.</title>
        <authorList>
            <person name="Goeker M."/>
        </authorList>
    </citation>
    <scope>NUCLEOTIDE SEQUENCE [LARGE SCALE GENOMIC DNA]</scope>
    <source>
        <strain evidence="5 6">DSM 100013</strain>
    </source>
</reference>
<dbReference type="GO" id="GO:0016491">
    <property type="term" value="F:oxidoreductase activity"/>
    <property type="evidence" value="ECO:0007669"/>
    <property type="project" value="InterPro"/>
</dbReference>